<dbReference type="Gene3D" id="2.160.20.10">
    <property type="entry name" value="Single-stranded right-handed beta-helix, Pectin lyase-like"/>
    <property type="match status" value="1"/>
</dbReference>
<keyword evidence="3" id="KW-1185">Reference proteome</keyword>
<dbReference type="InterPro" id="IPR012334">
    <property type="entry name" value="Pectin_lyas_fold"/>
</dbReference>
<gene>
    <name evidence="2" type="ORF">B0X71_07310</name>
</gene>
<name>A0A1Q2KXR7_9BACL</name>
<dbReference type="AlphaFoldDB" id="A0A1Q2KXR7"/>
<reference evidence="2 3" key="1">
    <citation type="submission" date="2017-02" db="EMBL/GenBank/DDBJ databases">
        <title>The complete genomic sequence of a novel cold adapted crude oil-degrading bacterium Planococcus qaidamina Y42.</title>
        <authorList>
            <person name="Yang R."/>
        </authorList>
    </citation>
    <scope>NUCLEOTIDE SEQUENCE [LARGE SCALE GENOMIC DNA]</scope>
    <source>
        <strain evidence="2 3">Y42</strain>
    </source>
</reference>
<dbReference type="EMBL" id="CP019640">
    <property type="protein sequence ID" value="AQQ52916.1"/>
    <property type="molecule type" value="Genomic_DNA"/>
</dbReference>
<proteinExistence type="predicted"/>
<organism evidence="2 3">
    <name type="scientific">Planococcus lenghuensis</name>
    <dbReference type="NCBI Taxonomy" id="2213202"/>
    <lineage>
        <taxon>Bacteria</taxon>
        <taxon>Bacillati</taxon>
        <taxon>Bacillota</taxon>
        <taxon>Bacilli</taxon>
        <taxon>Bacillales</taxon>
        <taxon>Caryophanaceae</taxon>
        <taxon>Planococcus</taxon>
    </lineage>
</organism>
<dbReference type="InterPro" id="IPR024535">
    <property type="entry name" value="RHGA/B-epi-like_pectate_lyase"/>
</dbReference>
<dbReference type="KEGG" id="pmar:B0X71_07310"/>
<dbReference type="InterPro" id="IPR011050">
    <property type="entry name" value="Pectin_lyase_fold/virulence"/>
</dbReference>
<accession>A0A1Q2KXR7</accession>
<protein>
    <recommendedName>
        <fullName evidence="1">Rhamnogalacturonase A/B/Epimerase-like pectate lyase domain-containing protein</fullName>
    </recommendedName>
</protein>
<dbReference type="SMART" id="SM00710">
    <property type="entry name" value="PbH1"/>
    <property type="match status" value="4"/>
</dbReference>
<feature type="domain" description="Rhamnogalacturonase A/B/Epimerase-like pectate lyase" evidence="1">
    <location>
        <begin position="107"/>
        <end position="339"/>
    </location>
</feature>
<dbReference type="Proteomes" id="UP000188184">
    <property type="component" value="Chromosome"/>
</dbReference>
<dbReference type="Pfam" id="PF12708">
    <property type="entry name" value="Pect-lyase_RHGA_epim"/>
    <property type="match status" value="1"/>
</dbReference>
<evidence type="ECO:0000313" key="2">
    <source>
        <dbReference type="EMBL" id="AQQ52916.1"/>
    </source>
</evidence>
<dbReference type="SUPFAM" id="SSF51126">
    <property type="entry name" value="Pectin lyase-like"/>
    <property type="match status" value="1"/>
</dbReference>
<evidence type="ECO:0000313" key="3">
    <source>
        <dbReference type="Proteomes" id="UP000188184"/>
    </source>
</evidence>
<dbReference type="InterPro" id="IPR006626">
    <property type="entry name" value="PbH1"/>
</dbReference>
<sequence>MKLTETHNPLQNEALIDGFYFDLPDRQTILDETAKLYAEVSGGKQPDIKSARPSIRSADFWMRPFWRLSAEPVPPAVPLTAENGFFPAWKEDLDTEYSKFEAGTQQVNVADFGAVGDGKTDSTAAFMKAIGNGGVTVRVPAGVFVVRGITLPDNTRLIGAGKSETIIRLHRDAPKKQRLVANSNSKKGNRRIAVEELTLDWNAERLPTEGRTNTWGTYSSCLTFANVTYGWVKNVGARNAGLHGFDVTSPLYNYAGDGQRAKRGSRYVWIDGASASGFGDDGITTHHSDHILISRSHACNPSGRAHEAGRSNSNGIEIDDGSRDVWLVHNSTSNCVGGIEIKAHSNSSAAADVHIFGHLSVGDNRSFNFRHIGHHRDGDPVSQTAWNIKAQLLVSMGPVPTELYPSSTPRALTVSAYRHVAVNRFCFVGEEHIDYGGEPAASIQFKADYVGLANGWIEGFGTENGIAVPALEKGAKCVLLTNIVETP</sequence>
<evidence type="ECO:0000259" key="1">
    <source>
        <dbReference type="Pfam" id="PF12708"/>
    </source>
</evidence>
<dbReference type="RefSeq" id="WP_232336807.1">
    <property type="nucleotide sequence ID" value="NZ_CP019640.1"/>
</dbReference>